<sequence length="416" mass="47553">MLSKKEAKRLEKKRQRNEKKADLQANGDWTSNRKRRNQRSFHVDTRDDIDAMKTETTATIVHGYRTVAPYKHTFQVHVKARWFGKTLLDLFMLEFGGFDVSYYTQAIEEGKIQLNNANATTTTIVKDGDFIEHIMHRHEPRVLTFHEEMIEYEDSDMVVVNKPATIPVHPCGAYRHNSMTFILALDHNRHPLFPVHRLDRLTSGLLVLAKSAAKAQVMSEQLIDRSMQKFYVAKVAGHFPTPTQDSLSSNGCTVSIVKKNDIDYWKIDAPLTRISECENRHGVSQQGKPSETLIRVLEYEANHTIVECLPLTGRQHQIRAHLQALGYPIANDPTYGPSSFIESLPLKAEFPTSPKAHSILCPTCRNGELSSFTWEQRDCQGIWLHAYRYKGASFDVQVKLPPWVSSNTIDKIIKQQ</sequence>
<feature type="domain" description="Pseudouridine synthase RsuA/RluA-like" evidence="3">
    <location>
        <begin position="156"/>
        <end position="324"/>
    </location>
</feature>
<dbReference type="InterPro" id="IPR020103">
    <property type="entry name" value="PsdUridine_synth_cat_dom_sf"/>
</dbReference>
<dbReference type="InterPro" id="IPR006145">
    <property type="entry name" value="PsdUridine_synth_RsuA/RluA"/>
</dbReference>
<dbReference type="SUPFAM" id="SSF55120">
    <property type="entry name" value="Pseudouridine synthase"/>
    <property type="match status" value="1"/>
</dbReference>
<protein>
    <recommendedName>
        <fullName evidence="3">Pseudouridine synthase RsuA/RluA-like domain-containing protein</fullName>
    </recommendedName>
</protein>
<dbReference type="PROSITE" id="PS50889">
    <property type="entry name" value="S4"/>
    <property type="match status" value="1"/>
</dbReference>
<dbReference type="AlphaFoldDB" id="A0A1V9ZJ17"/>
<dbReference type="GO" id="GO:0000455">
    <property type="term" value="P:enzyme-directed rRNA pseudouridine synthesis"/>
    <property type="evidence" value="ECO:0007669"/>
    <property type="project" value="TreeGrafter"/>
</dbReference>
<dbReference type="PANTHER" id="PTHR21600">
    <property type="entry name" value="MITOCHONDRIAL RNA PSEUDOURIDINE SYNTHASE"/>
    <property type="match status" value="1"/>
</dbReference>
<dbReference type="Proteomes" id="UP000243217">
    <property type="component" value="Unassembled WGS sequence"/>
</dbReference>
<dbReference type="PANTHER" id="PTHR21600:SF40">
    <property type="entry name" value="PSEUDOURIDYLATE SYNTHASE RPUSD2"/>
    <property type="match status" value="1"/>
</dbReference>
<dbReference type="CDD" id="cd02557">
    <property type="entry name" value="PseudoU_synth_ScRIB2"/>
    <property type="match status" value="1"/>
</dbReference>
<evidence type="ECO:0000256" key="2">
    <source>
        <dbReference type="SAM" id="MobiDB-lite"/>
    </source>
</evidence>
<evidence type="ECO:0000313" key="5">
    <source>
        <dbReference type="Proteomes" id="UP000243217"/>
    </source>
</evidence>
<evidence type="ECO:0000256" key="1">
    <source>
        <dbReference type="PROSITE-ProRule" id="PRU00182"/>
    </source>
</evidence>
<dbReference type="Pfam" id="PF00849">
    <property type="entry name" value="PseudoU_synth_2"/>
    <property type="match status" value="1"/>
</dbReference>
<keyword evidence="5" id="KW-1185">Reference proteome</keyword>
<dbReference type="EMBL" id="JNBS01001875">
    <property type="protein sequence ID" value="OQR97978.1"/>
    <property type="molecule type" value="Genomic_DNA"/>
</dbReference>
<accession>A0A1V9ZJ17</accession>
<feature type="region of interest" description="Disordered" evidence="2">
    <location>
        <begin position="1"/>
        <end position="45"/>
    </location>
</feature>
<evidence type="ECO:0000259" key="3">
    <source>
        <dbReference type="Pfam" id="PF00849"/>
    </source>
</evidence>
<comment type="caution">
    <text evidence="4">The sequence shown here is derived from an EMBL/GenBank/DDBJ whole genome shotgun (WGS) entry which is preliminary data.</text>
</comment>
<dbReference type="InterPro" id="IPR006224">
    <property type="entry name" value="PsdUridine_synth_RluA-like_CS"/>
</dbReference>
<organism evidence="4 5">
    <name type="scientific">Thraustotheca clavata</name>
    <dbReference type="NCBI Taxonomy" id="74557"/>
    <lineage>
        <taxon>Eukaryota</taxon>
        <taxon>Sar</taxon>
        <taxon>Stramenopiles</taxon>
        <taxon>Oomycota</taxon>
        <taxon>Saprolegniomycetes</taxon>
        <taxon>Saprolegniales</taxon>
        <taxon>Achlyaceae</taxon>
        <taxon>Thraustotheca</taxon>
    </lineage>
</organism>
<dbReference type="STRING" id="74557.A0A1V9ZJ17"/>
<gene>
    <name evidence="4" type="ORF">THRCLA_06819</name>
</gene>
<dbReference type="InterPro" id="IPR050188">
    <property type="entry name" value="RluA_PseudoU_synthase"/>
</dbReference>
<dbReference type="Gene3D" id="3.30.2350.10">
    <property type="entry name" value="Pseudouridine synthase"/>
    <property type="match status" value="1"/>
</dbReference>
<dbReference type="GO" id="GO:0003723">
    <property type="term" value="F:RNA binding"/>
    <property type="evidence" value="ECO:0007669"/>
    <property type="project" value="UniProtKB-KW"/>
</dbReference>
<dbReference type="GO" id="GO:0009982">
    <property type="term" value="F:pseudouridine synthase activity"/>
    <property type="evidence" value="ECO:0007669"/>
    <property type="project" value="InterPro"/>
</dbReference>
<evidence type="ECO:0000313" key="4">
    <source>
        <dbReference type="EMBL" id="OQR97978.1"/>
    </source>
</evidence>
<name>A0A1V9ZJ17_9STRA</name>
<dbReference type="OrthoDB" id="424794at2759"/>
<reference evidence="4 5" key="1">
    <citation type="journal article" date="2014" name="Genome Biol. Evol.">
        <title>The secreted proteins of Achlya hypogyna and Thraustotheca clavata identify the ancestral oomycete secretome and reveal gene acquisitions by horizontal gene transfer.</title>
        <authorList>
            <person name="Misner I."/>
            <person name="Blouin N."/>
            <person name="Leonard G."/>
            <person name="Richards T.A."/>
            <person name="Lane C.E."/>
        </authorList>
    </citation>
    <scope>NUCLEOTIDE SEQUENCE [LARGE SCALE GENOMIC DNA]</scope>
    <source>
        <strain evidence="4 5">ATCC 34112</strain>
    </source>
</reference>
<proteinExistence type="predicted"/>
<dbReference type="PROSITE" id="PS01129">
    <property type="entry name" value="PSI_RLU"/>
    <property type="match status" value="1"/>
</dbReference>
<keyword evidence="1" id="KW-0694">RNA-binding</keyword>